<dbReference type="GO" id="GO:0016791">
    <property type="term" value="F:phosphatase activity"/>
    <property type="evidence" value="ECO:0007669"/>
    <property type="project" value="TreeGrafter"/>
</dbReference>
<feature type="transmembrane region" description="Helical" evidence="2">
    <location>
        <begin position="298"/>
        <end position="315"/>
    </location>
</feature>
<feature type="transmembrane region" description="Helical" evidence="2">
    <location>
        <begin position="240"/>
        <end position="256"/>
    </location>
</feature>
<dbReference type="SMART" id="SM00331">
    <property type="entry name" value="PP2C_SIG"/>
    <property type="match status" value="1"/>
</dbReference>
<feature type="transmembrane region" description="Helical" evidence="2">
    <location>
        <begin position="21"/>
        <end position="39"/>
    </location>
</feature>
<accession>F8A0B5</accession>
<dbReference type="InterPro" id="IPR052016">
    <property type="entry name" value="Bact_Sigma-Reg"/>
</dbReference>
<dbReference type="SUPFAM" id="SSF81606">
    <property type="entry name" value="PP2C-like"/>
    <property type="match status" value="1"/>
</dbReference>
<feature type="transmembrane region" description="Helical" evidence="2">
    <location>
        <begin position="45"/>
        <end position="64"/>
    </location>
</feature>
<gene>
    <name evidence="4" type="ordered locus">Celgi_0940</name>
</gene>
<dbReference type="Pfam" id="PF07228">
    <property type="entry name" value="SpoIIE"/>
    <property type="match status" value="1"/>
</dbReference>
<feature type="transmembrane region" description="Helical" evidence="2">
    <location>
        <begin position="263"/>
        <end position="286"/>
    </location>
</feature>
<dbReference type="EMBL" id="CP002665">
    <property type="protein sequence ID" value="AEI11459.1"/>
    <property type="molecule type" value="Genomic_DNA"/>
</dbReference>
<dbReference type="Proteomes" id="UP000000485">
    <property type="component" value="Chromosome"/>
</dbReference>
<keyword evidence="1" id="KW-0378">Hydrolase</keyword>
<evidence type="ECO:0000313" key="4">
    <source>
        <dbReference type="EMBL" id="AEI11459.1"/>
    </source>
</evidence>
<dbReference type="Gene3D" id="3.30.450.20">
    <property type="entry name" value="PAS domain"/>
    <property type="match status" value="1"/>
</dbReference>
<dbReference type="HOGENOM" id="CLU_414941_0_0_11"/>
<feature type="transmembrane region" description="Helical" evidence="2">
    <location>
        <begin position="170"/>
        <end position="191"/>
    </location>
</feature>
<dbReference type="STRING" id="593907.Celgi_0940"/>
<dbReference type="KEGG" id="cga:Celgi_0940"/>
<dbReference type="RefSeq" id="WP_013882978.1">
    <property type="nucleotide sequence ID" value="NC_015671.1"/>
</dbReference>
<dbReference type="Pfam" id="PF08448">
    <property type="entry name" value="PAS_4"/>
    <property type="match status" value="1"/>
</dbReference>
<feature type="transmembrane region" description="Helical" evidence="2">
    <location>
        <begin position="136"/>
        <end position="158"/>
    </location>
</feature>
<sequence length="692" mass="71565">MDGAVRDGVQDGAPRSARRDVGVVVAFALGYAVALELGLQTVIDGSQIALVSPAAGVSVLWLLARARRPHPWLDVALIAAITTTAGLVSGSPALRALLGGTANALQALVCVAILARRCPEIWAGRAHRPITRVEEMWWLVTAASVAAAVTSPVVAAGVASSGAGWSWNLVLLWCARNAVGILTVVCLGLVVGDWSRRRRAREGAVEERADVAPPSHTGELVAAAVLTPLLYVIWFIGLDVIGLVFPLIAMTVWAGARQSTRYVVLHNSAVAATAVTLTVLGAGPFLTLSTPTTQVAVAQLYVGLVSLIGLSLALARDERLRLAREFAAARDDAQSQAALLSTIVETMAEGVRVVDADGRVLVRNPAATRLLMGVAGVDVPDEADLDGLLRLDGSPLPRAELPFRRALAGHDVRDLDLLVRTPGAPTPRVVTFTTARLPDTSGGGVVTVLRDVTAERDELRRAAQVQASLLPARPPVVPGYELAARFVPAGSVGGDFYDWQLADDGVVVTLADVMGKGVGAAILAATMRSVLHTDAGEPADVVTSVVSAERALSADLASTGAFVTAFRAHLTPGTGVLAYADAGHGLTLVVRPDGTGVRLPATGMPLGVDPDAARTAGTVRLGPGDLLLTFSDGILDAIGGAISDLDRIRAAVRATRTAQEAVDAVVALAAQAGQQPDDLTVVALRRTGRAAA</sequence>
<dbReference type="OrthoDB" id="9151676at2"/>
<evidence type="ECO:0000256" key="2">
    <source>
        <dbReference type="SAM" id="Phobius"/>
    </source>
</evidence>
<keyword evidence="2" id="KW-0472">Membrane</keyword>
<dbReference type="eggNOG" id="COG2208">
    <property type="taxonomic scope" value="Bacteria"/>
</dbReference>
<dbReference type="InterPro" id="IPR000014">
    <property type="entry name" value="PAS"/>
</dbReference>
<name>F8A0B5_CELGA</name>
<reference evidence="5" key="1">
    <citation type="submission" date="2011-04" db="EMBL/GenBank/DDBJ databases">
        <title>Complete sequence of Cellvibrio gilvus ATCC 13127.</title>
        <authorList>
            <person name="Lucas S."/>
            <person name="Han J."/>
            <person name="Lapidus A."/>
            <person name="Cheng J.-F."/>
            <person name="Goodwin L."/>
            <person name="Pitluck S."/>
            <person name="Peters L."/>
            <person name="Munk A."/>
            <person name="Detter J.C."/>
            <person name="Han C."/>
            <person name="Tapia R."/>
            <person name="Land M."/>
            <person name="Hauser L."/>
            <person name="Kyrpides N."/>
            <person name="Ivanova N."/>
            <person name="Ovchinnikova G."/>
            <person name="Pagani I."/>
            <person name="Mead D."/>
            <person name="Brumm P."/>
            <person name="Woyke T."/>
        </authorList>
    </citation>
    <scope>NUCLEOTIDE SEQUENCE [LARGE SCALE GENOMIC DNA]</scope>
    <source>
        <strain evidence="5">ATCC 13127 / NRRL B-14078</strain>
    </source>
</reference>
<dbReference type="SUPFAM" id="SSF55785">
    <property type="entry name" value="PYP-like sensor domain (PAS domain)"/>
    <property type="match status" value="1"/>
</dbReference>
<feature type="domain" description="PAS" evidence="3">
    <location>
        <begin position="336"/>
        <end position="371"/>
    </location>
</feature>
<keyword evidence="5" id="KW-1185">Reference proteome</keyword>
<dbReference type="CDD" id="cd00130">
    <property type="entry name" value="PAS"/>
    <property type="match status" value="1"/>
</dbReference>
<dbReference type="InterPro" id="IPR036457">
    <property type="entry name" value="PPM-type-like_dom_sf"/>
</dbReference>
<dbReference type="InterPro" id="IPR035965">
    <property type="entry name" value="PAS-like_dom_sf"/>
</dbReference>
<dbReference type="PROSITE" id="PS50112">
    <property type="entry name" value="PAS"/>
    <property type="match status" value="1"/>
</dbReference>
<protein>
    <submittedName>
        <fullName evidence="4">Putative PAS/PAC sensor protein</fullName>
    </submittedName>
</protein>
<keyword evidence="2" id="KW-1133">Transmembrane helix</keyword>
<dbReference type="AlphaFoldDB" id="F8A0B5"/>
<organism evidence="4 5">
    <name type="scientific">Cellulomonas gilvus (strain ATCC 13127 / NRRL B-14078)</name>
    <name type="common">Cellvibrio gilvus</name>
    <dbReference type="NCBI Taxonomy" id="593907"/>
    <lineage>
        <taxon>Bacteria</taxon>
        <taxon>Bacillati</taxon>
        <taxon>Actinomycetota</taxon>
        <taxon>Actinomycetes</taxon>
        <taxon>Micrococcales</taxon>
        <taxon>Cellulomonadaceae</taxon>
        <taxon>Cellulomonas</taxon>
    </lineage>
</organism>
<dbReference type="InterPro" id="IPR013656">
    <property type="entry name" value="PAS_4"/>
</dbReference>
<dbReference type="PANTHER" id="PTHR43156">
    <property type="entry name" value="STAGE II SPORULATION PROTEIN E-RELATED"/>
    <property type="match status" value="1"/>
</dbReference>
<dbReference type="PANTHER" id="PTHR43156:SF2">
    <property type="entry name" value="STAGE II SPORULATION PROTEIN E"/>
    <property type="match status" value="1"/>
</dbReference>
<evidence type="ECO:0000256" key="1">
    <source>
        <dbReference type="ARBA" id="ARBA00022801"/>
    </source>
</evidence>
<feature type="transmembrane region" description="Helical" evidence="2">
    <location>
        <begin position="96"/>
        <end position="115"/>
    </location>
</feature>
<dbReference type="Gene3D" id="3.60.40.10">
    <property type="entry name" value="PPM-type phosphatase domain"/>
    <property type="match status" value="1"/>
</dbReference>
<feature type="transmembrane region" description="Helical" evidence="2">
    <location>
        <begin position="71"/>
        <end position="90"/>
    </location>
</feature>
<keyword evidence="2" id="KW-0812">Transmembrane</keyword>
<dbReference type="InterPro" id="IPR001932">
    <property type="entry name" value="PPM-type_phosphatase-like_dom"/>
</dbReference>
<proteinExistence type="predicted"/>
<evidence type="ECO:0000259" key="3">
    <source>
        <dbReference type="PROSITE" id="PS50112"/>
    </source>
</evidence>
<evidence type="ECO:0000313" key="5">
    <source>
        <dbReference type="Proteomes" id="UP000000485"/>
    </source>
</evidence>
<dbReference type="eggNOG" id="COG3290">
    <property type="taxonomic scope" value="Bacteria"/>
</dbReference>